<proteinExistence type="predicted"/>
<feature type="region of interest" description="Disordered" evidence="1">
    <location>
        <begin position="316"/>
        <end position="339"/>
    </location>
</feature>
<reference evidence="3" key="2">
    <citation type="submission" date="2015-01" db="EMBL/GenBank/DDBJ databases">
        <title>Evolutionary Origins and Diversification of the Mycorrhizal Mutualists.</title>
        <authorList>
            <consortium name="DOE Joint Genome Institute"/>
            <consortium name="Mycorrhizal Genomics Consortium"/>
            <person name="Kohler A."/>
            <person name="Kuo A."/>
            <person name="Nagy L.G."/>
            <person name="Floudas D."/>
            <person name="Copeland A."/>
            <person name="Barry K.W."/>
            <person name="Cichocki N."/>
            <person name="Veneault-Fourrey C."/>
            <person name="LaButti K."/>
            <person name="Lindquist E.A."/>
            <person name="Lipzen A."/>
            <person name="Lundell T."/>
            <person name="Morin E."/>
            <person name="Murat C."/>
            <person name="Riley R."/>
            <person name="Ohm R."/>
            <person name="Sun H."/>
            <person name="Tunlid A."/>
            <person name="Henrissat B."/>
            <person name="Grigoriev I.V."/>
            <person name="Hibbett D.S."/>
            <person name="Martin F."/>
        </authorList>
    </citation>
    <scope>NUCLEOTIDE SEQUENCE [LARGE SCALE GENOMIC DNA]</scope>
    <source>
        <strain evidence="3">MAFF 305830</strain>
    </source>
</reference>
<gene>
    <name evidence="2" type="ORF">M408DRAFT_21298</name>
</gene>
<dbReference type="EMBL" id="KN824282">
    <property type="protein sequence ID" value="KIM31224.1"/>
    <property type="molecule type" value="Genomic_DNA"/>
</dbReference>
<feature type="compositionally biased region" description="Polar residues" evidence="1">
    <location>
        <begin position="157"/>
        <end position="173"/>
    </location>
</feature>
<dbReference type="Proteomes" id="UP000054097">
    <property type="component" value="Unassembled WGS sequence"/>
</dbReference>
<dbReference type="HOGENOM" id="CLU_819310_0_0_1"/>
<reference evidence="2 3" key="1">
    <citation type="submission" date="2014-04" db="EMBL/GenBank/DDBJ databases">
        <authorList>
            <consortium name="DOE Joint Genome Institute"/>
            <person name="Kuo A."/>
            <person name="Zuccaro A."/>
            <person name="Kohler A."/>
            <person name="Nagy L.G."/>
            <person name="Floudas D."/>
            <person name="Copeland A."/>
            <person name="Barry K.W."/>
            <person name="Cichocki N."/>
            <person name="Veneault-Fourrey C."/>
            <person name="LaButti K."/>
            <person name="Lindquist E.A."/>
            <person name="Lipzen A."/>
            <person name="Lundell T."/>
            <person name="Morin E."/>
            <person name="Murat C."/>
            <person name="Sun H."/>
            <person name="Tunlid A."/>
            <person name="Henrissat B."/>
            <person name="Grigoriev I.V."/>
            <person name="Hibbett D.S."/>
            <person name="Martin F."/>
            <person name="Nordberg H.P."/>
            <person name="Cantor M.N."/>
            <person name="Hua S.X."/>
        </authorList>
    </citation>
    <scope>NUCLEOTIDE SEQUENCE [LARGE SCALE GENOMIC DNA]</scope>
    <source>
        <strain evidence="2 3">MAFF 305830</strain>
    </source>
</reference>
<dbReference type="AlphaFoldDB" id="A0A0C3BGF3"/>
<keyword evidence="3" id="KW-1185">Reference proteome</keyword>
<feature type="compositionally biased region" description="Polar residues" evidence="1">
    <location>
        <begin position="283"/>
        <end position="297"/>
    </location>
</feature>
<feature type="region of interest" description="Disordered" evidence="1">
    <location>
        <begin position="267"/>
        <end position="297"/>
    </location>
</feature>
<sequence length="339" mass="37375">MASQSPHPRISSAYAKEPSVSRTLLASSHQRSNSLSSACLPRVRYSSKQAPFIRSHRQDLPIDVDESTDHLIPFVFQTELVGGNIQHDEPDTASIIAVKSREMLKEEASTNQTGGRRMSSVDKLVVSSWGGGRRKCLDTLLTVDARFRVKNTEYEPASSTGRQGLKPQINNDRQGGDMGRQLDEHPTRSIAWRPITTATPIRSLRHTGNMNTGTLGLRRRCSSLQSQLPEPVKVEPFSGDVAHDKGWNSVAPLRIQKKNAALNSMGADYPAGARRQTNDRTRQSNPTQGAGQINKQPSFEAISSAVGPFNRWMRSVTPDSGFRATRCPPSIRGDPKNRI</sequence>
<feature type="region of interest" description="Disordered" evidence="1">
    <location>
        <begin position="154"/>
        <end position="177"/>
    </location>
</feature>
<organism evidence="2 3">
    <name type="scientific">Serendipita vermifera MAFF 305830</name>
    <dbReference type="NCBI Taxonomy" id="933852"/>
    <lineage>
        <taxon>Eukaryota</taxon>
        <taxon>Fungi</taxon>
        <taxon>Dikarya</taxon>
        <taxon>Basidiomycota</taxon>
        <taxon>Agaricomycotina</taxon>
        <taxon>Agaricomycetes</taxon>
        <taxon>Sebacinales</taxon>
        <taxon>Serendipitaceae</taxon>
        <taxon>Serendipita</taxon>
    </lineage>
</organism>
<evidence type="ECO:0000313" key="3">
    <source>
        <dbReference type="Proteomes" id="UP000054097"/>
    </source>
</evidence>
<feature type="region of interest" description="Disordered" evidence="1">
    <location>
        <begin position="1"/>
        <end position="28"/>
    </location>
</feature>
<evidence type="ECO:0000313" key="2">
    <source>
        <dbReference type="EMBL" id="KIM31224.1"/>
    </source>
</evidence>
<accession>A0A0C3BGF3</accession>
<evidence type="ECO:0000256" key="1">
    <source>
        <dbReference type="SAM" id="MobiDB-lite"/>
    </source>
</evidence>
<name>A0A0C3BGF3_SERVB</name>
<protein>
    <submittedName>
        <fullName evidence="2">Uncharacterized protein</fullName>
    </submittedName>
</protein>